<reference evidence="9 10" key="1">
    <citation type="submission" date="2020-08" db="EMBL/GenBank/DDBJ databases">
        <authorList>
            <person name="Hejnol A."/>
        </authorList>
    </citation>
    <scope>NUCLEOTIDE SEQUENCE [LARGE SCALE GENOMIC DNA]</scope>
</reference>
<evidence type="ECO:0000256" key="5">
    <source>
        <dbReference type="ARBA" id="ARBA00022664"/>
    </source>
</evidence>
<keyword evidence="7" id="KW-0539">Nucleus</keyword>
<dbReference type="Proteomes" id="UP000549394">
    <property type="component" value="Unassembled WGS sequence"/>
</dbReference>
<dbReference type="OrthoDB" id="48562at2759"/>
<feature type="compositionally biased region" description="Basic residues" evidence="8">
    <location>
        <begin position="37"/>
        <end position="66"/>
    </location>
</feature>
<comment type="similarity">
    <text evidence="3">Belongs to the ARL6IP4 family.</text>
</comment>
<evidence type="ECO:0000256" key="3">
    <source>
        <dbReference type="ARBA" id="ARBA00006852"/>
    </source>
</evidence>
<gene>
    <name evidence="9" type="ORF">DGYR_LOCUS9033</name>
</gene>
<proteinExistence type="inferred from homology"/>
<dbReference type="GO" id="GO:0008380">
    <property type="term" value="P:RNA splicing"/>
    <property type="evidence" value="ECO:0007669"/>
    <property type="project" value="UniProtKB-KW"/>
</dbReference>
<protein>
    <recommendedName>
        <fullName evidence="4">ADP-ribosylation factor-like protein 6-interacting protein 4</fullName>
    </recommendedName>
</protein>
<dbReference type="EMBL" id="CAJFCJ010000013">
    <property type="protein sequence ID" value="CAD5121030.1"/>
    <property type="molecule type" value="Genomic_DNA"/>
</dbReference>
<name>A0A7I8VXD6_9ANNE</name>
<evidence type="ECO:0000256" key="4">
    <source>
        <dbReference type="ARBA" id="ARBA00017993"/>
    </source>
</evidence>
<keyword evidence="10" id="KW-1185">Reference proteome</keyword>
<sequence length="161" mass="19026">MTTPDSPEEDRSRKRRRQTASTSRSTSSDSSFEIEKKKKKHKKEKKKHKHSKKSKHKKKSKKHKKRDEKERDSSPDAPKAASETKETPKNFMRPMTYDEWKKKSQEIRREFDPESGRIRLIRGEGEIIEEIVSKKRQMEINRNSTLADGEFYAKTAGTYKQ</sequence>
<evidence type="ECO:0000256" key="8">
    <source>
        <dbReference type="SAM" id="MobiDB-lite"/>
    </source>
</evidence>
<evidence type="ECO:0000313" key="9">
    <source>
        <dbReference type="EMBL" id="CAD5121030.1"/>
    </source>
</evidence>
<comment type="subcellular location">
    <subcellularLocation>
        <location evidence="1">Nucleus speckle</location>
    </subcellularLocation>
    <subcellularLocation>
        <location evidence="2">Nucleus</location>
        <location evidence="2">Nucleolus</location>
    </subcellularLocation>
</comment>
<evidence type="ECO:0000256" key="1">
    <source>
        <dbReference type="ARBA" id="ARBA00004324"/>
    </source>
</evidence>
<dbReference type="AlphaFoldDB" id="A0A7I8VXD6"/>
<feature type="compositionally biased region" description="Basic and acidic residues" evidence="8">
    <location>
        <begin position="96"/>
        <end position="110"/>
    </location>
</feature>
<comment type="caution">
    <text evidence="9">The sequence shown here is derived from an EMBL/GenBank/DDBJ whole genome shotgun (WGS) entry which is preliminary data.</text>
</comment>
<dbReference type="Pfam" id="PF10500">
    <property type="entry name" value="SR-25"/>
    <property type="match status" value="1"/>
</dbReference>
<evidence type="ECO:0000256" key="2">
    <source>
        <dbReference type="ARBA" id="ARBA00004604"/>
    </source>
</evidence>
<dbReference type="GO" id="GO:0005730">
    <property type="term" value="C:nucleolus"/>
    <property type="evidence" value="ECO:0007669"/>
    <property type="project" value="UniProtKB-SubCell"/>
</dbReference>
<feature type="compositionally biased region" description="Low complexity" evidence="8">
    <location>
        <begin position="19"/>
        <end position="31"/>
    </location>
</feature>
<evidence type="ECO:0000313" key="10">
    <source>
        <dbReference type="Proteomes" id="UP000549394"/>
    </source>
</evidence>
<dbReference type="InterPro" id="IPR019532">
    <property type="entry name" value="Nucl_RNA-splicing_assoc_SR-25"/>
</dbReference>
<evidence type="ECO:0000256" key="6">
    <source>
        <dbReference type="ARBA" id="ARBA00023187"/>
    </source>
</evidence>
<keyword evidence="5" id="KW-0507">mRNA processing</keyword>
<keyword evidence="6" id="KW-0508">mRNA splicing</keyword>
<accession>A0A7I8VXD6</accession>
<evidence type="ECO:0000256" key="7">
    <source>
        <dbReference type="ARBA" id="ARBA00023242"/>
    </source>
</evidence>
<dbReference type="GO" id="GO:0006397">
    <property type="term" value="P:mRNA processing"/>
    <property type="evidence" value="ECO:0007669"/>
    <property type="project" value="UniProtKB-KW"/>
</dbReference>
<feature type="region of interest" description="Disordered" evidence="8">
    <location>
        <begin position="1"/>
        <end position="110"/>
    </location>
</feature>
<organism evidence="9 10">
    <name type="scientific">Dimorphilus gyrociliatus</name>
    <dbReference type="NCBI Taxonomy" id="2664684"/>
    <lineage>
        <taxon>Eukaryota</taxon>
        <taxon>Metazoa</taxon>
        <taxon>Spiralia</taxon>
        <taxon>Lophotrochozoa</taxon>
        <taxon>Annelida</taxon>
        <taxon>Polychaeta</taxon>
        <taxon>Polychaeta incertae sedis</taxon>
        <taxon>Dinophilidae</taxon>
        <taxon>Dimorphilus</taxon>
    </lineage>
</organism>
<dbReference type="GO" id="GO:0016607">
    <property type="term" value="C:nuclear speck"/>
    <property type="evidence" value="ECO:0007669"/>
    <property type="project" value="UniProtKB-SubCell"/>
</dbReference>